<proteinExistence type="predicted"/>
<gene>
    <name evidence="1" type="ORF">FIBSPDRAFT_878942</name>
</gene>
<dbReference type="EMBL" id="KV417969">
    <property type="protein sequence ID" value="KZP04019.1"/>
    <property type="molecule type" value="Genomic_DNA"/>
</dbReference>
<sequence>MESVFATQEVGRLATRVGYQAVEVSMKHQGVLTKRRRESRHSYIGSETVCLRQRQACQRIHGYQPPSHRYSLSSTRRGLRLY</sequence>
<dbReference type="Proteomes" id="UP000076532">
    <property type="component" value="Unassembled WGS sequence"/>
</dbReference>
<protein>
    <submittedName>
        <fullName evidence="1">Uncharacterized protein</fullName>
    </submittedName>
</protein>
<evidence type="ECO:0000313" key="2">
    <source>
        <dbReference type="Proteomes" id="UP000076532"/>
    </source>
</evidence>
<dbReference type="AlphaFoldDB" id="A0A167UJS6"/>
<organism evidence="1 2">
    <name type="scientific">Athelia psychrophila</name>
    <dbReference type="NCBI Taxonomy" id="1759441"/>
    <lineage>
        <taxon>Eukaryota</taxon>
        <taxon>Fungi</taxon>
        <taxon>Dikarya</taxon>
        <taxon>Basidiomycota</taxon>
        <taxon>Agaricomycotina</taxon>
        <taxon>Agaricomycetes</taxon>
        <taxon>Agaricomycetidae</taxon>
        <taxon>Atheliales</taxon>
        <taxon>Atheliaceae</taxon>
        <taxon>Athelia</taxon>
    </lineage>
</organism>
<reference evidence="1 2" key="1">
    <citation type="journal article" date="2016" name="Mol. Biol. Evol.">
        <title>Comparative Genomics of Early-Diverging Mushroom-Forming Fungi Provides Insights into the Origins of Lignocellulose Decay Capabilities.</title>
        <authorList>
            <person name="Nagy L.G."/>
            <person name="Riley R."/>
            <person name="Tritt A."/>
            <person name="Adam C."/>
            <person name="Daum C."/>
            <person name="Floudas D."/>
            <person name="Sun H."/>
            <person name="Yadav J.S."/>
            <person name="Pangilinan J."/>
            <person name="Larsson K.H."/>
            <person name="Matsuura K."/>
            <person name="Barry K."/>
            <person name="Labutti K."/>
            <person name="Kuo R."/>
            <person name="Ohm R.A."/>
            <person name="Bhattacharya S.S."/>
            <person name="Shirouzu T."/>
            <person name="Yoshinaga Y."/>
            <person name="Martin F.M."/>
            <person name="Grigoriev I.V."/>
            <person name="Hibbett D.S."/>
        </authorList>
    </citation>
    <scope>NUCLEOTIDE SEQUENCE [LARGE SCALE GENOMIC DNA]</scope>
    <source>
        <strain evidence="1 2">CBS 109695</strain>
    </source>
</reference>
<evidence type="ECO:0000313" key="1">
    <source>
        <dbReference type="EMBL" id="KZP04019.1"/>
    </source>
</evidence>
<name>A0A167UJS6_9AGAM</name>
<keyword evidence="2" id="KW-1185">Reference proteome</keyword>
<accession>A0A167UJS6</accession>